<evidence type="ECO:0000313" key="12">
    <source>
        <dbReference type="Proteomes" id="UP000066376"/>
    </source>
</evidence>
<evidence type="ECO:0000313" key="13">
    <source>
        <dbReference type="Proteomes" id="UP000183442"/>
    </source>
</evidence>
<evidence type="ECO:0000256" key="6">
    <source>
        <dbReference type="ARBA" id="ARBA00022989"/>
    </source>
</evidence>
<feature type="transmembrane region" description="Helical" evidence="9">
    <location>
        <begin position="83"/>
        <end position="104"/>
    </location>
</feature>
<reference evidence="13" key="4">
    <citation type="submission" date="2016-10" db="EMBL/GenBank/DDBJ databases">
        <authorList>
            <person name="Varghese N."/>
        </authorList>
    </citation>
    <scope>NUCLEOTIDE SEQUENCE [LARGE SCALE GENOMIC DNA]</scope>
    <source>
        <strain evidence="13">DSM 16632</strain>
    </source>
</reference>
<keyword evidence="4" id="KW-1003">Cell membrane</keyword>
<reference evidence="12" key="2">
    <citation type="submission" date="2016-02" db="EMBL/GenBank/DDBJ databases">
        <title>The draft genome sequence of the rumen methanogen Methanobrevibacter olleyae YLM1.</title>
        <authorList>
            <consortium name="New Zealand Agricultural Greenhouse Gas Research Centre/Pastoral Greenhouse Gas Research Consortium"/>
            <person name="Kelly W.J."/>
            <person name="Li D."/>
            <person name="Lambie S.C."/>
            <person name="Attwood G.T."/>
            <person name="Altermann E."/>
            <person name="Leahy S.C."/>
        </authorList>
    </citation>
    <scope>NUCLEOTIDE SEQUENCE [LARGE SCALE GENOMIC DNA]</scope>
    <source>
        <strain evidence="12">YLM1</strain>
    </source>
</reference>
<dbReference type="RefSeq" id="WP_082762211.1">
    <property type="nucleotide sequence ID" value="NZ_FOTL01000015.1"/>
</dbReference>
<dbReference type="InterPro" id="IPR003445">
    <property type="entry name" value="Cat_transpt"/>
</dbReference>
<feature type="transmembrane region" description="Helical" evidence="9">
    <location>
        <begin position="141"/>
        <end position="166"/>
    </location>
</feature>
<reference evidence="10 12" key="1">
    <citation type="journal article" date="2016" name="Genome Announc.">
        <title>Draft Genome Sequence of the Rumen Methanogen Methanobrevibacter olleyae YLM1.</title>
        <authorList>
            <person name="Kelly W.J."/>
            <person name="Li D."/>
            <person name="Lambie S.C."/>
            <person name="Cox F."/>
            <person name="Attwood G.T."/>
            <person name="Altermann E."/>
            <person name="Leahy S.C."/>
        </authorList>
    </citation>
    <scope>NUCLEOTIDE SEQUENCE [LARGE SCALE GENOMIC DNA]</scope>
    <source>
        <strain evidence="10 12">YLM1</strain>
    </source>
</reference>
<dbReference type="EMBL" id="FOTL01000015">
    <property type="protein sequence ID" value="SFL50283.1"/>
    <property type="molecule type" value="Genomic_DNA"/>
</dbReference>
<feature type="transmembrane region" description="Helical" evidence="9">
    <location>
        <begin position="20"/>
        <end position="39"/>
    </location>
</feature>
<comment type="subcellular location">
    <subcellularLocation>
        <location evidence="1">Cell membrane</location>
        <topology evidence="1">Multi-pass membrane protein</topology>
    </subcellularLocation>
</comment>
<feature type="transmembrane region" description="Helical" evidence="9">
    <location>
        <begin position="45"/>
        <end position="63"/>
    </location>
</feature>
<feature type="transmembrane region" description="Helical" evidence="9">
    <location>
        <begin position="323"/>
        <end position="348"/>
    </location>
</feature>
<feature type="transmembrane region" description="Helical" evidence="9">
    <location>
        <begin position="238"/>
        <end position="256"/>
    </location>
</feature>
<keyword evidence="6 9" id="KW-1133">Transmembrane helix</keyword>
<feature type="transmembrane region" description="Helical" evidence="9">
    <location>
        <begin position="276"/>
        <end position="303"/>
    </location>
</feature>
<evidence type="ECO:0000256" key="9">
    <source>
        <dbReference type="SAM" id="Phobius"/>
    </source>
</evidence>
<name>A0A126R1U6_METOL</name>
<feature type="transmembrane region" description="Helical" evidence="9">
    <location>
        <begin position="187"/>
        <end position="209"/>
    </location>
</feature>
<dbReference type="GO" id="GO:0030001">
    <property type="term" value="P:metal ion transport"/>
    <property type="evidence" value="ECO:0007669"/>
    <property type="project" value="UniProtKB-ARBA"/>
</dbReference>
<evidence type="ECO:0000313" key="10">
    <source>
        <dbReference type="EMBL" id="AMK16380.1"/>
    </source>
</evidence>
<dbReference type="GO" id="GO:0008324">
    <property type="term" value="F:monoatomic cation transmembrane transporter activity"/>
    <property type="evidence" value="ECO:0007669"/>
    <property type="project" value="InterPro"/>
</dbReference>
<keyword evidence="3" id="KW-0813">Transport</keyword>
<evidence type="ECO:0000256" key="1">
    <source>
        <dbReference type="ARBA" id="ARBA00004651"/>
    </source>
</evidence>
<feature type="transmembrane region" description="Helical" evidence="9">
    <location>
        <begin position="392"/>
        <end position="413"/>
    </location>
</feature>
<reference evidence="11" key="3">
    <citation type="submission" date="2016-10" db="EMBL/GenBank/DDBJ databases">
        <authorList>
            <person name="de Groot N.N."/>
        </authorList>
    </citation>
    <scope>NUCLEOTIDE SEQUENCE [LARGE SCALE GENOMIC DNA]</scope>
    <source>
        <strain evidence="11">DSM 16632</strain>
    </source>
</reference>
<dbReference type="OrthoDB" id="111943at2157"/>
<evidence type="ECO:0000256" key="5">
    <source>
        <dbReference type="ARBA" id="ARBA00022692"/>
    </source>
</evidence>
<comment type="similarity">
    <text evidence="2">Belongs to the TrkH potassium transport family.</text>
</comment>
<protein>
    <submittedName>
        <fullName evidence="10">Potassium uptake protein TrkH family</fullName>
    </submittedName>
    <submittedName>
        <fullName evidence="11">Trk system potassium uptake protein TrkH</fullName>
    </submittedName>
</protein>
<dbReference type="STRING" id="294671.YLM1_1825"/>
<keyword evidence="7" id="KW-0406">Ion transport</keyword>
<evidence type="ECO:0000256" key="3">
    <source>
        <dbReference type="ARBA" id="ARBA00022448"/>
    </source>
</evidence>
<dbReference type="PANTHER" id="PTHR32024">
    <property type="entry name" value="TRK SYSTEM POTASSIUM UPTAKE PROTEIN TRKG-RELATED"/>
    <property type="match status" value="1"/>
</dbReference>
<keyword evidence="5 9" id="KW-0812">Transmembrane</keyword>
<dbReference type="EMBL" id="CP014265">
    <property type="protein sequence ID" value="AMK16380.1"/>
    <property type="molecule type" value="Genomic_DNA"/>
</dbReference>
<evidence type="ECO:0000313" key="11">
    <source>
        <dbReference type="EMBL" id="SFL50283.1"/>
    </source>
</evidence>
<evidence type="ECO:0000256" key="8">
    <source>
        <dbReference type="ARBA" id="ARBA00023136"/>
    </source>
</evidence>
<feature type="transmembrane region" description="Helical" evidence="9">
    <location>
        <begin position="448"/>
        <end position="468"/>
    </location>
</feature>
<sequence length="493" mass="54871">MMINYLSKQDIKIILHYLGYIMEGIGIILSIPIIVDLIYSEYNYPIGLIPCIVSFGLGFLFVFKFRKYDRLKFKHGMIISSIAWLWAGFVAAIIMVLILDISFLDAFFENVSAWTGSGLTIFNDVESLPMSILFLRSLEQWIGGLGVVIIFISIVIKPGTSAYKLYRSEAREDKIKPNIKNTLKKTIEIYIIYTAIGILLYILAGLPIFDSVNLTFTTISTGGMSIKNANIGYYNNNIIYLITIFLMILGATSFTVHYKMIKTKGNAILKDIQFQFMIIAIIISGIFIALLTHIAPMNVIFHIVSAITTTGANIASPTELASWAPTALILIIVLMVMGGSSGSTVGAVKIIRIITFLKSIHLTVTNLISPEGRVVKTKIAGKSINEREMKESTLYISVYLMFLIISWIIMTYYTNNPINALFDVTSTIGNVGLSTGIINGSLDTVPKILLIFLMWIGRLEIIPVLLAIKLGVETFEQKLELVKILLKNKIKKA</sequence>
<evidence type="ECO:0000256" key="4">
    <source>
        <dbReference type="ARBA" id="ARBA00022475"/>
    </source>
</evidence>
<keyword evidence="8 9" id="KW-0472">Membrane</keyword>
<dbReference type="GO" id="GO:0005886">
    <property type="term" value="C:plasma membrane"/>
    <property type="evidence" value="ECO:0007669"/>
    <property type="project" value="UniProtKB-SubCell"/>
</dbReference>
<dbReference type="PANTHER" id="PTHR32024:SF2">
    <property type="entry name" value="TRK SYSTEM POTASSIUM UPTAKE PROTEIN TRKG-RELATED"/>
    <property type="match status" value="1"/>
</dbReference>
<dbReference type="AlphaFoldDB" id="A0A126R1U6"/>
<dbReference type="PATRIC" id="fig|294671.3.peg.1897"/>
<accession>A0A126R1U6</accession>
<gene>
    <name evidence="11" type="ORF">SAMN02910297_01072</name>
    <name evidence="10" type="ORF">YLM1_1825</name>
</gene>
<evidence type="ECO:0000256" key="2">
    <source>
        <dbReference type="ARBA" id="ARBA00009137"/>
    </source>
</evidence>
<dbReference type="Proteomes" id="UP000183442">
    <property type="component" value="Unassembled WGS sequence"/>
</dbReference>
<organism evidence="10 12">
    <name type="scientific">Methanobrevibacter olleyae</name>
    <dbReference type="NCBI Taxonomy" id="294671"/>
    <lineage>
        <taxon>Archaea</taxon>
        <taxon>Methanobacteriati</taxon>
        <taxon>Methanobacteriota</taxon>
        <taxon>Methanomada group</taxon>
        <taxon>Methanobacteria</taxon>
        <taxon>Methanobacteriales</taxon>
        <taxon>Methanobacteriaceae</taxon>
        <taxon>Methanobrevibacter</taxon>
    </lineage>
</organism>
<dbReference type="KEGG" id="mol:YLM1_1825"/>
<evidence type="ECO:0000256" key="7">
    <source>
        <dbReference type="ARBA" id="ARBA00023065"/>
    </source>
</evidence>
<proteinExistence type="inferred from homology"/>
<keyword evidence="12" id="KW-1185">Reference proteome</keyword>
<dbReference type="Proteomes" id="UP000066376">
    <property type="component" value="Chromosome"/>
</dbReference>
<dbReference type="Pfam" id="PF02386">
    <property type="entry name" value="TrkH"/>
    <property type="match status" value="2"/>
</dbReference>